<protein>
    <recommendedName>
        <fullName evidence="3">FP protein C-terminal domain-containing protein</fullName>
    </recommendedName>
</protein>
<name>A0A9N9W9N5_9NEOP</name>
<feature type="coiled-coil region" evidence="1">
    <location>
        <begin position="83"/>
        <end position="159"/>
    </location>
</feature>
<evidence type="ECO:0000256" key="1">
    <source>
        <dbReference type="SAM" id="Coils"/>
    </source>
</evidence>
<evidence type="ECO:0000256" key="2">
    <source>
        <dbReference type="SAM" id="MobiDB-lite"/>
    </source>
</evidence>
<evidence type="ECO:0000259" key="3">
    <source>
        <dbReference type="Pfam" id="PF25298"/>
    </source>
</evidence>
<dbReference type="AlphaFoldDB" id="A0A9N9W9N5"/>
<feature type="domain" description="FP protein C-terminal" evidence="3">
    <location>
        <begin position="260"/>
        <end position="311"/>
    </location>
</feature>
<dbReference type="Proteomes" id="UP001153714">
    <property type="component" value="Chromosome 13"/>
</dbReference>
<reference evidence="4" key="1">
    <citation type="submission" date="2021-12" db="EMBL/GenBank/DDBJ databases">
        <authorList>
            <person name="King R."/>
        </authorList>
    </citation>
    <scope>NUCLEOTIDE SEQUENCE</scope>
</reference>
<accession>A0A9N9W9N5</accession>
<dbReference type="EMBL" id="OU893344">
    <property type="protein sequence ID" value="CAG9784824.1"/>
    <property type="molecule type" value="Genomic_DNA"/>
</dbReference>
<sequence length="315" mass="36608">MPLKRTPPPPASPARSESAPDLAAPISSRKVQADAFRQRRPREEITLNDLMDSMSLWKSVLEDFKNDQDRRLDTLQASVVDIRKQHEEKWASLQSSISELRQQNDDIHSSIEFLAKQNTELKDKVVAMERVQKENKDYIRDLEEKIETLERENRSSTLEIRNIPVTKSETKDDLLNIFHKVANALNVNVSVSDVNDIYRVSTKSVTNKPIVCKLQSALLRERLLKSVKDFNKAHKENRFSTEHIHMPGVPQPIFIAENLTPKMRRLYFLARSFAGTNDYSFCWLSRGRIYLRKREGHKTFNINSETDLIRLEHNK</sequence>
<reference evidence="4" key="2">
    <citation type="submission" date="2022-10" db="EMBL/GenBank/DDBJ databases">
        <authorList>
            <consortium name="ENA_rothamsted_submissions"/>
            <consortium name="culmorum"/>
            <person name="King R."/>
        </authorList>
    </citation>
    <scope>NUCLEOTIDE SEQUENCE</scope>
</reference>
<keyword evidence="5" id="KW-1185">Reference proteome</keyword>
<proteinExistence type="predicted"/>
<organism evidence="4 5">
    <name type="scientific">Diatraea saccharalis</name>
    <name type="common">sugarcane borer</name>
    <dbReference type="NCBI Taxonomy" id="40085"/>
    <lineage>
        <taxon>Eukaryota</taxon>
        <taxon>Metazoa</taxon>
        <taxon>Ecdysozoa</taxon>
        <taxon>Arthropoda</taxon>
        <taxon>Hexapoda</taxon>
        <taxon>Insecta</taxon>
        <taxon>Pterygota</taxon>
        <taxon>Neoptera</taxon>
        <taxon>Endopterygota</taxon>
        <taxon>Lepidoptera</taxon>
        <taxon>Glossata</taxon>
        <taxon>Ditrysia</taxon>
        <taxon>Pyraloidea</taxon>
        <taxon>Crambidae</taxon>
        <taxon>Crambinae</taxon>
        <taxon>Diatraea</taxon>
    </lineage>
</organism>
<dbReference type="InterPro" id="IPR057251">
    <property type="entry name" value="FP_C"/>
</dbReference>
<feature type="region of interest" description="Disordered" evidence="2">
    <location>
        <begin position="1"/>
        <end position="37"/>
    </location>
</feature>
<evidence type="ECO:0000313" key="4">
    <source>
        <dbReference type="EMBL" id="CAG9784824.1"/>
    </source>
</evidence>
<keyword evidence="1" id="KW-0175">Coiled coil</keyword>
<feature type="compositionally biased region" description="Pro residues" evidence="2">
    <location>
        <begin position="1"/>
        <end position="12"/>
    </location>
</feature>
<dbReference type="Pfam" id="PF25298">
    <property type="entry name" value="Baculo_FP_2nd"/>
    <property type="match status" value="1"/>
</dbReference>
<dbReference type="OrthoDB" id="7454255at2759"/>
<evidence type="ECO:0000313" key="5">
    <source>
        <dbReference type="Proteomes" id="UP001153714"/>
    </source>
</evidence>
<gene>
    <name evidence="4" type="ORF">DIATSA_LOCUS2897</name>
</gene>